<name>A0A316KYE5_9FLAO</name>
<dbReference type="SUPFAM" id="SSF53335">
    <property type="entry name" value="S-adenosyl-L-methionine-dependent methyltransferases"/>
    <property type="match status" value="1"/>
</dbReference>
<dbReference type="GO" id="GO:0032259">
    <property type="term" value="P:methylation"/>
    <property type="evidence" value="ECO:0007669"/>
    <property type="project" value="UniProtKB-KW"/>
</dbReference>
<dbReference type="InterPro" id="IPR029063">
    <property type="entry name" value="SAM-dependent_MTases_sf"/>
</dbReference>
<dbReference type="RefSeq" id="WP_109663135.1">
    <property type="nucleotide sequence ID" value="NZ_QGEG01000002.1"/>
</dbReference>
<dbReference type="CDD" id="cd02440">
    <property type="entry name" value="AdoMet_MTases"/>
    <property type="match status" value="1"/>
</dbReference>
<dbReference type="InterPro" id="IPR052356">
    <property type="entry name" value="Thiol_S-MT"/>
</dbReference>
<comment type="caution">
    <text evidence="2">The sequence shown here is derived from an EMBL/GenBank/DDBJ whole genome shotgun (WGS) entry which is preliminary data.</text>
</comment>
<accession>A0A316KYE5</accession>
<feature type="domain" description="Methyltransferase type 11" evidence="1">
    <location>
        <begin position="46"/>
        <end position="140"/>
    </location>
</feature>
<dbReference type="OrthoDB" id="1493020at2"/>
<dbReference type="InterPro" id="IPR013216">
    <property type="entry name" value="Methyltransf_11"/>
</dbReference>
<dbReference type="AlphaFoldDB" id="A0A316KYE5"/>
<evidence type="ECO:0000313" key="3">
    <source>
        <dbReference type="Proteomes" id="UP000245762"/>
    </source>
</evidence>
<keyword evidence="2" id="KW-0808">Transferase</keyword>
<dbReference type="EMBL" id="QGEG01000002">
    <property type="protein sequence ID" value="PWL38864.1"/>
    <property type="molecule type" value="Genomic_DNA"/>
</dbReference>
<keyword evidence="2" id="KW-0489">Methyltransferase</keyword>
<proteinExistence type="predicted"/>
<dbReference type="Proteomes" id="UP000245762">
    <property type="component" value="Unassembled WGS sequence"/>
</dbReference>
<reference evidence="2 3" key="1">
    <citation type="submission" date="2018-05" db="EMBL/GenBank/DDBJ databases">
        <title>Complete genome sequence of Flagellimonas aquimarina ECD12 isolated from seaweed Ecklonia cava.</title>
        <authorList>
            <person name="Choi S."/>
            <person name="Seong C."/>
        </authorList>
    </citation>
    <scope>NUCLEOTIDE SEQUENCE [LARGE SCALE GENOMIC DNA]</scope>
    <source>
        <strain evidence="2 3">ECD12</strain>
    </source>
</reference>
<sequence length="212" mass="24032">MCTTFENNSVRGPVNSWMFKMLSGYMNHLFGKSKRALFKNHPQTVVEIGPGAGANMRYLRKGTRLIAIEPNIHMHVNLKKSATKYGICLEIKTIVGEDMDLPDNSIEFVVCTLVMCTVSNPAQCIEQIKRILKPSGVFVFIEHVRAKEKTIVSFVQNVTFKPWLWFFEGCNTKRDTKSMLESAGFSSLSIEEYNSYSPFVPITPQIRGRAIK</sequence>
<dbReference type="Pfam" id="PF08241">
    <property type="entry name" value="Methyltransf_11"/>
    <property type="match status" value="1"/>
</dbReference>
<gene>
    <name evidence="2" type="ORF">DKG77_11540</name>
</gene>
<dbReference type="PANTHER" id="PTHR45036">
    <property type="entry name" value="METHYLTRANSFERASE LIKE 7B"/>
    <property type="match status" value="1"/>
</dbReference>
<dbReference type="GO" id="GO:0008757">
    <property type="term" value="F:S-adenosylmethionine-dependent methyltransferase activity"/>
    <property type="evidence" value="ECO:0007669"/>
    <property type="project" value="InterPro"/>
</dbReference>
<keyword evidence="3" id="KW-1185">Reference proteome</keyword>
<dbReference type="PANTHER" id="PTHR45036:SF1">
    <property type="entry name" value="METHYLTRANSFERASE LIKE 7A"/>
    <property type="match status" value="1"/>
</dbReference>
<evidence type="ECO:0000313" key="2">
    <source>
        <dbReference type="EMBL" id="PWL38864.1"/>
    </source>
</evidence>
<evidence type="ECO:0000259" key="1">
    <source>
        <dbReference type="Pfam" id="PF08241"/>
    </source>
</evidence>
<organism evidence="2 3">
    <name type="scientific">Flagellimonas aquimarina</name>
    <dbReference type="NCBI Taxonomy" id="2201895"/>
    <lineage>
        <taxon>Bacteria</taxon>
        <taxon>Pseudomonadati</taxon>
        <taxon>Bacteroidota</taxon>
        <taxon>Flavobacteriia</taxon>
        <taxon>Flavobacteriales</taxon>
        <taxon>Flavobacteriaceae</taxon>
        <taxon>Flagellimonas</taxon>
    </lineage>
</organism>
<dbReference type="Gene3D" id="3.40.50.150">
    <property type="entry name" value="Vaccinia Virus protein VP39"/>
    <property type="match status" value="1"/>
</dbReference>
<protein>
    <submittedName>
        <fullName evidence="2">SAM-dependent methyltransferase</fullName>
    </submittedName>
</protein>